<keyword evidence="7" id="KW-1185">Reference proteome</keyword>
<evidence type="ECO:0000259" key="5">
    <source>
        <dbReference type="Pfam" id="PF04500"/>
    </source>
</evidence>
<comment type="caution">
    <text evidence="6">The sequence shown here is derived from an EMBL/GenBank/DDBJ whole genome shotgun (WGS) entry which is preliminary data.</text>
</comment>
<evidence type="ECO:0000256" key="2">
    <source>
        <dbReference type="ARBA" id="ARBA00022771"/>
    </source>
</evidence>
<evidence type="ECO:0000256" key="4">
    <source>
        <dbReference type="SAM" id="MobiDB-lite"/>
    </source>
</evidence>
<accession>A0A9D4M4Q6</accession>
<dbReference type="InterPro" id="IPR007588">
    <property type="entry name" value="Znf_FLYWCH"/>
</dbReference>
<dbReference type="Gene3D" id="2.20.25.240">
    <property type="match status" value="1"/>
</dbReference>
<protein>
    <recommendedName>
        <fullName evidence="5">FLYWCH-type domain-containing protein</fullName>
    </recommendedName>
</protein>
<reference evidence="6" key="1">
    <citation type="journal article" date="2019" name="bioRxiv">
        <title>The Genome of the Zebra Mussel, Dreissena polymorpha: A Resource for Invasive Species Research.</title>
        <authorList>
            <person name="McCartney M.A."/>
            <person name="Auch B."/>
            <person name="Kono T."/>
            <person name="Mallez S."/>
            <person name="Zhang Y."/>
            <person name="Obille A."/>
            <person name="Becker A."/>
            <person name="Abrahante J.E."/>
            <person name="Garbe J."/>
            <person name="Badalamenti J.P."/>
            <person name="Herman A."/>
            <person name="Mangelson H."/>
            <person name="Liachko I."/>
            <person name="Sullivan S."/>
            <person name="Sone E.D."/>
            <person name="Koren S."/>
            <person name="Silverstein K.A.T."/>
            <person name="Beckman K.B."/>
            <person name="Gohl D.M."/>
        </authorList>
    </citation>
    <scope>NUCLEOTIDE SEQUENCE</scope>
    <source>
        <strain evidence="6">Duluth1</strain>
        <tissue evidence="6">Whole animal</tissue>
    </source>
</reference>
<organism evidence="6 7">
    <name type="scientific">Dreissena polymorpha</name>
    <name type="common">Zebra mussel</name>
    <name type="synonym">Mytilus polymorpha</name>
    <dbReference type="NCBI Taxonomy" id="45954"/>
    <lineage>
        <taxon>Eukaryota</taxon>
        <taxon>Metazoa</taxon>
        <taxon>Spiralia</taxon>
        <taxon>Lophotrochozoa</taxon>
        <taxon>Mollusca</taxon>
        <taxon>Bivalvia</taxon>
        <taxon>Autobranchia</taxon>
        <taxon>Heteroconchia</taxon>
        <taxon>Euheterodonta</taxon>
        <taxon>Imparidentia</taxon>
        <taxon>Neoheterodontei</taxon>
        <taxon>Myida</taxon>
        <taxon>Dreissenoidea</taxon>
        <taxon>Dreissenidae</taxon>
        <taxon>Dreissena</taxon>
    </lineage>
</organism>
<feature type="domain" description="FLYWCH-type" evidence="5">
    <location>
        <begin position="3"/>
        <end position="45"/>
    </location>
</feature>
<feature type="compositionally biased region" description="Basic and acidic residues" evidence="4">
    <location>
        <begin position="51"/>
        <end position="60"/>
    </location>
</feature>
<dbReference type="AlphaFoldDB" id="A0A9D4M4Q6"/>
<gene>
    <name evidence="6" type="ORF">DPMN_032725</name>
</gene>
<evidence type="ECO:0000256" key="1">
    <source>
        <dbReference type="ARBA" id="ARBA00022723"/>
    </source>
</evidence>
<dbReference type="Proteomes" id="UP000828390">
    <property type="component" value="Unassembled WGS sequence"/>
</dbReference>
<sequence>MEFIRSQIGAAKLCYEGFSYTKKKETKSTIRWECSQRRSENCKGTDTSDNPCDRQTDRQTDTQGNSNVSQTTKVWAENCLLLKNRGRRSALLSELRIRRSAP</sequence>
<dbReference type="GO" id="GO:0008270">
    <property type="term" value="F:zinc ion binding"/>
    <property type="evidence" value="ECO:0007669"/>
    <property type="project" value="UniProtKB-KW"/>
</dbReference>
<keyword evidence="2" id="KW-0863">Zinc-finger</keyword>
<proteinExistence type="predicted"/>
<evidence type="ECO:0000256" key="3">
    <source>
        <dbReference type="ARBA" id="ARBA00022833"/>
    </source>
</evidence>
<dbReference type="Pfam" id="PF04500">
    <property type="entry name" value="FLYWCH"/>
    <property type="match status" value="1"/>
</dbReference>
<feature type="region of interest" description="Disordered" evidence="4">
    <location>
        <begin position="38"/>
        <end position="69"/>
    </location>
</feature>
<reference evidence="6" key="2">
    <citation type="submission" date="2020-11" db="EMBL/GenBank/DDBJ databases">
        <authorList>
            <person name="McCartney M.A."/>
            <person name="Auch B."/>
            <person name="Kono T."/>
            <person name="Mallez S."/>
            <person name="Becker A."/>
            <person name="Gohl D.M."/>
            <person name="Silverstein K.A.T."/>
            <person name="Koren S."/>
            <person name="Bechman K.B."/>
            <person name="Herman A."/>
            <person name="Abrahante J.E."/>
            <person name="Garbe J."/>
        </authorList>
    </citation>
    <scope>NUCLEOTIDE SEQUENCE</scope>
    <source>
        <strain evidence="6">Duluth1</strain>
        <tissue evidence="6">Whole animal</tissue>
    </source>
</reference>
<dbReference type="EMBL" id="JAIWYP010000002">
    <property type="protein sequence ID" value="KAH3869556.1"/>
    <property type="molecule type" value="Genomic_DNA"/>
</dbReference>
<evidence type="ECO:0000313" key="6">
    <source>
        <dbReference type="EMBL" id="KAH3869556.1"/>
    </source>
</evidence>
<name>A0A9D4M4Q6_DREPO</name>
<keyword evidence="3" id="KW-0862">Zinc</keyword>
<evidence type="ECO:0000313" key="7">
    <source>
        <dbReference type="Proteomes" id="UP000828390"/>
    </source>
</evidence>
<keyword evidence="1" id="KW-0479">Metal-binding</keyword>